<dbReference type="GeneID" id="73467199"/>
<dbReference type="Proteomes" id="UP000694255">
    <property type="component" value="Unassembled WGS sequence"/>
</dbReference>
<reference evidence="3 4" key="1">
    <citation type="journal article" date="2021" name="DNA Res.">
        <title>Genome analysis of Candida subhashii reveals its hybrid nature and dual mitochondrial genome conformations.</title>
        <authorList>
            <person name="Mixao V."/>
            <person name="Hegedusova E."/>
            <person name="Saus E."/>
            <person name="Pryszcz L.P."/>
            <person name="Cillingova A."/>
            <person name="Nosek J."/>
            <person name="Gabaldon T."/>
        </authorList>
    </citation>
    <scope>NUCLEOTIDE SEQUENCE [LARGE SCALE GENOMIC DNA]</scope>
    <source>
        <strain evidence="3 4">CBS 10753</strain>
    </source>
</reference>
<feature type="coiled-coil region" evidence="1">
    <location>
        <begin position="483"/>
        <end position="549"/>
    </location>
</feature>
<keyword evidence="1" id="KW-0175">Coiled coil</keyword>
<evidence type="ECO:0000256" key="1">
    <source>
        <dbReference type="SAM" id="Coils"/>
    </source>
</evidence>
<dbReference type="EMBL" id="JAGSYN010000043">
    <property type="protein sequence ID" value="KAG7666140.1"/>
    <property type="molecule type" value="Genomic_DNA"/>
</dbReference>
<dbReference type="RefSeq" id="XP_049266372.1">
    <property type="nucleotide sequence ID" value="XM_049407918.1"/>
</dbReference>
<evidence type="ECO:0000313" key="4">
    <source>
        <dbReference type="Proteomes" id="UP000694255"/>
    </source>
</evidence>
<dbReference type="AlphaFoldDB" id="A0A8J5V2B7"/>
<sequence>MNQQNISTESLDSTTTCKNRSPTKRRDSNYSQSQKERWEETANAKLINKARTPESSIPTPRQIEKWETAAINKSSNIFSPTNSSHSSSSFVLNQINHAQHKENNAVINMRKSLGPKGFKSVSFQSPERVSSTLSSALLVNVAELSVSDQNSPQRSLDRIASSSLHSSQSMEEPILDNHLSSNIKKKSQLDTILETSFEPADSSSSSIYPTIISDDTEQQQSTGIEDSHITKICQVFEIDPRSAKDDETFWEIIANIASNLKESLVLAESRVPSPGCSEELEDKRLEISELKNQITMLRNQYDESCRIAESKDSEFEELVNRFKQKEDELHESRKISENMEGKLEESRMLSKQIAEELVEANKRNQQLSQEVHQVHVEVTMAKQLTEELSQVHQEVDMAKQTFEHYEKFYNSARHMNRCLIKELADTVEVLDAEHTLFVKDRDENHQSIIKLENDLYASKEIQESLKEKYDQAAKKLTATSGQLTESKKLIEAMTKSARQVEEQLARQQKICANKDAKINSFQKALTNVKSKQTKQLQSLENQLDELIEAKNKEITWLKLINKELIMAIRANGGESGDIDADCNDGLSIAGLGDVPDESAHIVIENNLLKIIRERTHYLYSNNMLLFAFESVLRVNCGCMDMVSETETVSYFNLLVEEFKQRKVFLESDAEVLKKVVAIHTVFLTRLSEKYTAYVIKYGDLDE</sequence>
<gene>
    <name evidence="3" type="ORF">J8A68_000398</name>
</gene>
<feature type="region of interest" description="Disordered" evidence="2">
    <location>
        <begin position="1"/>
        <end position="59"/>
    </location>
</feature>
<keyword evidence="4" id="KW-1185">Reference proteome</keyword>
<name>A0A8J5V2B7_9ASCO</name>
<feature type="region of interest" description="Disordered" evidence="2">
    <location>
        <begin position="149"/>
        <end position="178"/>
    </location>
</feature>
<accession>A0A8J5V2B7</accession>
<comment type="caution">
    <text evidence="3">The sequence shown here is derived from an EMBL/GenBank/DDBJ whole genome shotgun (WGS) entry which is preliminary data.</text>
</comment>
<evidence type="ECO:0000256" key="2">
    <source>
        <dbReference type="SAM" id="MobiDB-lite"/>
    </source>
</evidence>
<evidence type="ECO:0000313" key="3">
    <source>
        <dbReference type="EMBL" id="KAG7666140.1"/>
    </source>
</evidence>
<feature type="coiled-coil region" evidence="1">
    <location>
        <begin position="280"/>
        <end position="401"/>
    </location>
</feature>
<protein>
    <submittedName>
        <fullName evidence="3">Uncharacterized protein</fullName>
    </submittedName>
</protein>
<proteinExistence type="predicted"/>
<organism evidence="3 4">
    <name type="scientific">[Candida] subhashii</name>
    <dbReference type="NCBI Taxonomy" id="561895"/>
    <lineage>
        <taxon>Eukaryota</taxon>
        <taxon>Fungi</taxon>
        <taxon>Dikarya</taxon>
        <taxon>Ascomycota</taxon>
        <taxon>Saccharomycotina</taxon>
        <taxon>Pichiomycetes</taxon>
        <taxon>Debaryomycetaceae</taxon>
        <taxon>Spathaspora</taxon>
    </lineage>
</organism>
<feature type="compositionally biased region" description="Polar residues" evidence="2">
    <location>
        <begin position="1"/>
        <end position="20"/>
    </location>
</feature>
<feature type="compositionally biased region" description="Basic and acidic residues" evidence="2">
    <location>
        <begin position="24"/>
        <end position="42"/>
    </location>
</feature>